<dbReference type="Proteomes" id="UP000198508">
    <property type="component" value="Unassembled WGS sequence"/>
</dbReference>
<dbReference type="EC" id="4.4.1.13" evidence="2"/>
<keyword evidence="3" id="KW-0663">Pyridoxal phosphate</keyword>
<evidence type="ECO:0000256" key="4">
    <source>
        <dbReference type="ARBA" id="ARBA00023239"/>
    </source>
</evidence>
<dbReference type="EMBL" id="FOIM01000023">
    <property type="protein sequence ID" value="SET99903.1"/>
    <property type="molecule type" value="Genomic_DNA"/>
</dbReference>
<dbReference type="InterPro" id="IPR015421">
    <property type="entry name" value="PyrdxlP-dep_Trfase_major"/>
</dbReference>
<evidence type="ECO:0000256" key="5">
    <source>
        <dbReference type="ARBA" id="ARBA00037974"/>
    </source>
</evidence>
<evidence type="ECO:0000313" key="8">
    <source>
        <dbReference type="Proteomes" id="UP000198508"/>
    </source>
</evidence>
<evidence type="ECO:0000256" key="2">
    <source>
        <dbReference type="ARBA" id="ARBA00012224"/>
    </source>
</evidence>
<gene>
    <name evidence="7" type="ORF">SAMN05216313_12350</name>
</gene>
<dbReference type="Pfam" id="PF00155">
    <property type="entry name" value="Aminotran_1_2"/>
    <property type="match status" value="1"/>
</dbReference>
<dbReference type="GeneID" id="93279291"/>
<sequence length="385" mass="43798">MTEQFDQIYDRRGYNCIKWSRNPYDHPDFIPMGIADMDIATPDFVIDGIRKRLDHPMLGYFRPDERFFQAILGWQKEQYGTADLSREDVAVQTSVLGGVASAVRALTEPGDGVLVQAPGYFNFAQVINGLGRRLVTTRLVWDGEMYRVDLEQMERQAVENHVKAFLLCSPHNPTGRVWSREELEAMAGICRRHGIPVIADEIWADLVFDKAHIPFHSVSEWAAHNTISLYAPTKTFNMAGITIAYSVVKNPELRERFERECQSSHYNLPNLLSAEALTAAYESGAEWKKELCAYLKNNTELAAEFFHQNYPGVIVPAPQGTYLLWLDFRPMGLGSDELLERFGKSGLYFNDGRTCIDYGDGCLRMNAAMPRPRLLEVFRRIGEVL</sequence>
<organism evidence="7 8">
    <name type="scientific">Enterocloster lavalensis</name>
    <dbReference type="NCBI Taxonomy" id="460384"/>
    <lineage>
        <taxon>Bacteria</taxon>
        <taxon>Bacillati</taxon>
        <taxon>Bacillota</taxon>
        <taxon>Clostridia</taxon>
        <taxon>Lachnospirales</taxon>
        <taxon>Lachnospiraceae</taxon>
        <taxon>Enterocloster</taxon>
    </lineage>
</organism>
<keyword evidence="8" id="KW-1185">Reference proteome</keyword>
<dbReference type="InterPro" id="IPR004839">
    <property type="entry name" value="Aminotransferase_I/II_large"/>
</dbReference>
<dbReference type="InterPro" id="IPR015422">
    <property type="entry name" value="PyrdxlP-dep_Trfase_small"/>
</dbReference>
<evidence type="ECO:0000259" key="6">
    <source>
        <dbReference type="Pfam" id="PF00155"/>
    </source>
</evidence>
<keyword evidence="4 7" id="KW-0456">Lyase</keyword>
<dbReference type="GO" id="GO:0047804">
    <property type="term" value="F:cysteine-S-conjugate beta-lyase activity"/>
    <property type="evidence" value="ECO:0007669"/>
    <property type="project" value="UniProtKB-EC"/>
</dbReference>
<proteinExistence type="inferred from homology"/>
<dbReference type="CDD" id="cd00609">
    <property type="entry name" value="AAT_like"/>
    <property type="match status" value="1"/>
</dbReference>
<accession>A0A1I0IRQ4</accession>
<protein>
    <recommendedName>
        <fullName evidence="2">cysteine-S-conjugate beta-lyase</fullName>
        <ecNumber evidence="2">4.4.1.13</ecNumber>
    </recommendedName>
</protein>
<feature type="domain" description="Aminotransferase class I/classII large" evidence="6">
    <location>
        <begin position="30"/>
        <end position="381"/>
    </location>
</feature>
<dbReference type="PANTHER" id="PTHR43525">
    <property type="entry name" value="PROTEIN MALY"/>
    <property type="match status" value="1"/>
</dbReference>
<comment type="similarity">
    <text evidence="5">Belongs to the class-II pyridoxal-phosphate-dependent aminotransferase family. MalY/PatB cystathionine beta-lyase subfamily.</text>
</comment>
<dbReference type="SUPFAM" id="SSF53383">
    <property type="entry name" value="PLP-dependent transferases"/>
    <property type="match status" value="1"/>
</dbReference>
<dbReference type="InterPro" id="IPR051798">
    <property type="entry name" value="Class-II_PLP-Dep_Aminotrans"/>
</dbReference>
<reference evidence="8" key="1">
    <citation type="submission" date="2016-10" db="EMBL/GenBank/DDBJ databases">
        <authorList>
            <person name="Varghese N."/>
            <person name="Submissions S."/>
        </authorList>
    </citation>
    <scope>NUCLEOTIDE SEQUENCE [LARGE SCALE GENOMIC DNA]</scope>
    <source>
        <strain evidence="8">NLAE-zl-G277</strain>
    </source>
</reference>
<dbReference type="AlphaFoldDB" id="A0A1I0IRQ4"/>
<dbReference type="NCBIfam" id="TIGR04350">
    <property type="entry name" value="C_S_lyase_PatB"/>
    <property type="match status" value="1"/>
</dbReference>
<dbReference type="Gene3D" id="3.90.1150.10">
    <property type="entry name" value="Aspartate Aminotransferase, domain 1"/>
    <property type="match status" value="1"/>
</dbReference>
<evidence type="ECO:0000256" key="1">
    <source>
        <dbReference type="ARBA" id="ARBA00001933"/>
    </source>
</evidence>
<dbReference type="STRING" id="460384.SAMN05216313_12350"/>
<evidence type="ECO:0000256" key="3">
    <source>
        <dbReference type="ARBA" id="ARBA00022898"/>
    </source>
</evidence>
<dbReference type="RefSeq" id="WP_092367597.1">
    <property type="nucleotide sequence ID" value="NZ_DAINWJ010000410.1"/>
</dbReference>
<dbReference type="GO" id="GO:0030170">
    <property type="term" value="F:pyridoxal phosphate binding"/>
    <property type="evidence" value="ECO:0007669"/>
    <property type="project" value="InterPro"/>
</dbReference>
<name>A0A1I0IRQ4_9FIRM</name>
<dbReference type="PANTHER" id="PTHR43525:SF1">
    <property type="entry name" value="PROTEIN MALY"/>
    <property type="match status" value="1"/>
</dbReference>
<evidence type="ECO:0000313" key="7">
    <source>
        <dbReference type="EMBL" id="SET99903.1"/>
    </source>
</evidence>
<comment type="cofactor">
    <cofactor evidence="1">
        <name>pyridoxal 5'-phosphate</name>
        <dbReference type="ChEBI" id="CHEBI:597326"/>
    </cofactor>
</comment>
<dbReference type="Gene3D" id="3.40.640.10">
    <property type="entry name" value="Type I PLP-dependent aspartate aminotransferase-like (Major domain)"/>
    <property type="match status" value="1"/>
</dbReference>
<dbReference type="InterPro" id="IPR027619">
    <property type="entry name" value="C-S_lyase_PatB-like"/>
</dbReference>
<dbReference type="InterPro" id="IPR015424">
    <property type="entry name" value="PyrdxlP-dep_Trfase"/>
</dbReference>